<evidence type="ECO:0000313" key="1">
    <source>
        <dbReference type="EMBL" id="MFD1530942.1"/>
    </source>
</evidence>
<dbReference type="EMBL" id="JBHUCP010000009">
    <property type="protein sequence ID" value="MFD1530942.1"/>
    <property type="molecule type" value="Genomic_DNA"/>
</dbReference>
<dbReference type="RefSeq" id="WP_343970973.1">
    <property type="nucleotide sequence ID" value="NZ_BAAAJG010000002.1"/>
</dbReference>
<evidence type="ECO:0008006" key="3">
    <source>
        <dbReference type="Google" id="ProtNLM"/>
    </source>
</evidence>
<gene>
    <name evidence="1" type="ORF">ACFSCY_15985</name>
</gene>
<organism evidence="1 2">
    <name type="scientific">Pseudonocardia aurantiaca</name>
    <dbReference type="NCBI Taxonomy" id="75290"/>
    <lineage>
        <taxon>Bacteria</taxon>
        <taxon>Bacillati</taxon>
        <taxon>Actinomycetota</taxon>
        <taxon>Actinomycetes</taxon>
        <taxon>Pseudonocardiales</taxon>
        <taxon>Pseudonocardiaceae</taxon>
        <taxon>Pseudonocardia</taxon>
    </lineage>
</organism>
<evidence type="ECO:0000313" key="2">
    <source>
        <dbReference type="Proteomes" id="UP001597145"/>
    </source>
</evidence>
<name>A0ABW4FKW1_9PSEU</name>
<accession>A0ABW4FKW1</accession>
<proteinExistence type="predicted"/>
<comment type="caution">
    <text evidence="1">The sequence shown here is derived from an EMBL/GenBank/DDBJ whole genome shotgun (WGS) entry which is preliminary data.</text>
</comment>
<keyword evidence="2" id="KW-1185">Reference proteome</keyword>
<dbReference type="Proteomes" id="UP001597145">
    <property type="component" value="Unassembled WGS sequence"/>
</dbReference>
<reference evidence="2" key="1">
    <citation type="journal article" date="2019" name="Int. J. Syst. Evol. Microbiol.">
        <title>The Global Catalogue of Microorganisms (GCM) 10K type strain sequencing project: providing services to taxonomists for standard genome sequencing and annotation.</title>
        <authorList>
            <consortium name="The Broad Institute Genomics Platform"/>
            <consortium name="The Broad Institute Genome Sequencing Center for Infectious Disease"/>
            <person name="Wu L."/>
            <person name="Ma J."/>
        </authorList>
    </citation>
    <scope>NUCLEOTIDE SEQUENCE [LARGE SCALE GENOMIC DNA]</scope>
    <source>
        <strain evidence="2">JCM 12165</strain>
    </source>
</reference>
<sequence length="201" mass="21637">MPALVRRAMEFEVAGWRSLGRLLLRRPDVAPGDTPFGHGGPRLAMTMMAALSALEVVVVDTLLPWPSLRPAVLVLGVWRTVLVLGLLAGLLVHPHAMGPSGLRVRHGAGVDVRIPWDAVAGVRRVRRSRDGRGVQVEGAVLHVVVAGQTTVEVVLRRPFAVTLSGARTATIKELRFHADDSAGFVTAARARVDAAARVRRR</sequence>
<protein>
    <recommendedName>
        <fullName evidence="3">PH domain-containing protein</fullName>
    </recommendedName>
</protein>